<dbReference type="EMBL" id="VLTL01000320">
    <property type="protein sequence ID" value="KAA0146173.1"/>
    <property type="molecule type" value="Genomic_DNA"/>
</dbReference>
<evidence type="ECO:0000259" key="1">
    <source>
        <dbReference type="PROSITE" id="PS51089"/>
    </source>
</evidence>
<dbReference type="PROSITE" id="PS51089">
    <property type="entry name" value="HP"/>
    <property type="match status" value="1"/>
</dbReference>
<dbReference type="InterPro" id="IPR003128">
    <property type="entry name" value="Villin_headpiece"/>
</dbReference>
<evidence type="ECO:0000313" key="3">
    <source>
        <dbReference type="Proteomes" id="UP000324907"/>
    </source>
</evidence>
<dbReference type="GO" id="GO:0007010">
    <property type="term" value="P:cytoskeleton organization"/>
    <property type="evidence" value="ECO:0007669"/>
    <property type="project" value="InterPro"/>
</dbReference>
<dbReference type="Pfam" id="PF02209">
    <property type="entry name" value="VHP"/>
    <property type="match status" value="1"/>
</dbReference>
<dbReference type="GO" id="GO:0003779">
    <property type="term" value="F:actin binding"/>
    <property type="evidence" value="ECO:0007669"/>
    <property type="project" value="InterPro"/>
</dbReference>
<organism evidence="2 3">
    <name type="scientific">Cafeteria roenbergensis</name>
    <name type="common">Marine flagellate</name>
    <dbReference type="NCBI Taxonomy" id="33653"/>
    <lineage>
        <taxon>Eukaryota</taxon>
        <taxon>Sar</taxon>
        <taxon>Stramenopiles</taxon>
        <taxon>Bigyra</taxon>
        <taxon>Opalozoa</taxon>
        <taxon>Bicosoecida</taxon>
        <taxon>Cafeteriaceae</taxon>
        <taxon>Cafeteria</taxon>
    </lineage>
</organism>
<accession>A0A5A8BZK6</accession>
<dbReference type="InterPro" id="IPR036886">
    <property type="entry name" value="Villin_headpiece_dom_sf"/>
</dbReference>
<dbReference type="Proteomes" id="UP000324907">
    <property type="component" value="Unassembled WGS sequence"/>
</dbReference>
<comment type="caution">
    <text evidence="2">The sequence shown here is derived from an EMBL/GenBank/DDBJ whole genome shotgun (WGS) entry which is preliminary data.</text>
</comment>
<dbReference type="SMART" id="SM00153">
    <property type="entry name" value="VHP"/>
    <property type="match status" value="1"/>
</dbReference>
<gene>
    <name evidence="2" type="ORF">FNF28_07715</name>
</gene>
<name>A0A5A8BZK6_CAFRO</name>
<proteinExistence type="predicted"/>
<protein>
    <recommendedName>
        <fullName evidence="1">HP domain-containing protein</fullName>
    </recommendedName>
</protein>
<dbReference type="AlphaFoldDB" id="A0A5A8BZK6"/>
<dbReference type="SUPFAM" id="SSF47050">
    <property type="entry name" value="VHP, Villin headpiece domain"/>
    <property type="match status" value="1"/>
</dbReference>
<sequence length="68" mass="7741">MLPGSATFSLEELKECKERTEAMDIDLAKKELYLSDSDFTEVFGMSKDEFSALAKWKRDGKKKQAGLF</sequence>
<dbReference type="Gene3D" id="1.10.950.10">
    <property type="entry name" value="Villin headpiece domain"/>
    <property type="match status" value="1"/>
</dbReference>
<evidence type="ECO:0000313" key="2">
    <source>
        <dbReference type="EMBL" id="KAA0146173.1"/>
    </source>
</evidence>
<reference evidence="2 3" key="1">
    <citation type="submission" date="2019-07" db="EMBL/GenBank/DDBJ databases">
        <title>Genomes of Cafeteria roenbergensis.</title>
        <authorList>
            <person name="Fischer M.G."/>
            <person name="Hackl T."/>
            <person name="Roman M."/>
        </authorList>
    </citation>
    <scope>NUCLEOTIDE SEQUENCE [LARGE SCALE GENOMIC DNA]</scope>
    <source>
        <strain evidence="2 3">RCC970-E3</strain>
    </source>
</reference>
<feature type="domain" description="HP" evidence="1">
    <location>
        <begin position="2"/>
        <end position="68"/>
    </location>
</feature>